<dbReference type="KEGG" id="fra:Francci3_0790"/>
<dbReference type="AlphaFoldDB" id="Q2JEW8"/>
<feature type="region of interest" description="Disordered" evidence="1">
    <location>
        <begin position="79"/>
        <end position="131"/>
    </location>
</feature>
<keyword evidence="3" id="KW-1185">Reference proteome</keyword>
<dbReference type="Proteomes" id="UP000001937">
    <property type="component" value="Chromosome"/>
</dbReference>
<dbReference type="EMBL" id="CP000249">
    <property type="protein sequence ID" value="ABD10174.1"/>
    <property type="molecule type" value="Genomic_DNA"/>
</dbReference>
<name>Q2JEW8_FRACC</name>
<organism evidence="2 3">
    <name type="scientific">Frankia casuarinae (strain DSM 45818 / CECT 9043 / HFP020203 / CcI3)</name>
    <dbReference type="NCBI Taxonomy" id="106370"/>
    <lineage>
        <taxon>Bacteria</taxon>
        <taxon>Bacillati</taxon>
        <taxon>Actinomycetota</taxon>
        <taxon>Actinomycetes</taxon>
        <taxon>Frankiales</taxon>
        <taxon>Frankiaceae</taxon>
        <taxon>Frankia</taxon>
    </lineage>
</organism>
<gene>
    <name evidence="2" type="ordered locus">Francci3_0790</name>
</gene>
<dbReference type="STRING" id="106370.Francci3_0790"/>
<reference evidence="2 3" key="1">
    <citation type="journal article" date="2007" name="Genome Res.">
        <title>Genome characteristics of facultatively symbiotic Frankia sp. strains reflect host range and host plant biogeography.</title>
        <authorList>
            <person name="Normand P."/>
            <person name="Lapierre P."/>
            <person name="Tisa L.S."/>
            <person name="Gogarten J.P."/>
            <person name="Alloisio N."/>
            <person name="Bagnarol E."/>
            <person name="Bassi C.A."/>
            <person name="Berry A.M."/>
            <person name="Bickhart D.M."/>
            <person name="Choisne N."/>
            <person name="Couloux A."/>
            <person name="Cournoyer B."/>
            <person name="Cruveiller S."/>
            <person name="Daubin V."/>
            <person name="Demange N."/>
            <person name="Francino M.P."/>
            <person name="Goltsman E."/>
            <person name="Huang Y."/>
            <person name="Kopp O.R."/>
            <person name="Labarre L."/>
            <person name="Lapidus A."/>
            <person name="Lavire C."/>
            <person name="Marechal J."/>
            <person name="Martinez M."/>
            <person name="Mastronunzio J.E."/>
            <person name="Mullin B.C."/>
            <person name="Niemann J."/>
            <person name="Pujic P."/>
            <person name="Rawnsley T."/>
            <person name="Rouy Z."/>
            <person name="Schenowitz C."/>
            <person name="Sellstedt A."/>
            <person name="Tavares F."/>
            <person name="Tomkins J.P."/>
            <person name="Vallenet D."/>
            <person name="Valverde C."/>
            <person name="Wall L.G."/>
            <person name="Wang Y."/>
            <person name="Medigue C."/>
            <person name="Benson D.R."/>
        </authorList>
    </citation>
    <scope>NUCLEOTIDE SEQUENCE [LARGE SCALE GENOMIC DNA]</scope>
    <source>
        <strain evidence="3">DSM 45818 / CECT 9043 / CcI3</strain>
    </source>
</reference>
<proteinExistence type="predicted"/>
<evidence type="ECO:0000313" key="3">
    <source>
        <dbReference type="Proteomes" id="UP000001937"/>
    </source>
</evidence>
<feature type="compositionally biased region" description="Polar residues" evidence="1">
    <location>
        <begin position="104"/>
        <end position="114"/>
    </location>
</feature>
<sequence length="131" mass="13906">MSARTGAGRVRIGVAPSPDGIPATSRRHPDGIPTTPRPGNIIVAKHAMARRHEDETFAGCHEHFGQPTPALRTIVTAAPGGQAVQPSDNNLRQQPIPIPEETRTTSPSAHNSTRPRPPNDTFEGGASRTNT</sequence>
<feature type="compositionally biased region" description="Polar residues" evidence="1">
    <location>
        <begin position="84"/>
        <end position="93"/>
    </location>
</feature>
<evidence type="ECO:0000256" key="1">
    <source>
        <dbReference type="SAM" id="MobiDB-lite"/>
    </source>
</evidence>
<evidence type="ECO:0000313" key="2">
    <source>
        <dbReference type="EMBL" id="ABD10174.1"/>
    </source>
</evidence>
<accession>Q2JEW8</accession>
<dbReference type="HOGENOM" id="CLU_1924491_0_0_11"/>
<feature type="region of interest" description="Disordered" evidence="1">
    <location>
        <begin position="1"/>
        <end position="39"/>
    </location>
</feature>
<protein>
    <submittedName>
        <fullName evidence="2">Uncharacterized protein</fullName>
    </submittedName>
</protein>